<feature type="transmembrane region" description="Helical" evidence="1">
    <location>
        <begin position="6"/>
        <end position="25"/>
    </location>
</feature>
<dbReference type="EMBL" id="JARAOO010000007">
    <property type="protein sequence ID" value="KAJ7961874.1"/>
    <property type="molecule type" value="Genomic_DNA"/>
</dbReference>
<name>A0AAD7PP34_QUISA</name>
<keyword evidence="1" id="KW-0812">Transmembrane</keyword>
<dbReference type="Pfam" id="PF12353">
    <property type="entry name" value="eIF3g"/>
    <property type="match status" value="1"/>
</dbReference>
<evidence type="ECO:0000259" key="2">
    <source>
        <dbReference type="Pfam" id="PF12353"/>
    </source>
</evidence>
<organism evidence="3 4">
    <name type="scientific">Quillaja saponaria</name>
    <name type="common">Soap bark tree</name>
    <dbReference type="NCBI Taxonomy" id="32244"/>
    <lineage>
        <taxon>Eukaryota</taxon>
        <taxon>Viridiplantae</taxon>
        <taxon>Streptophyta</taxon>
        <taxon>Embryophyta</taxon>
        <taxon>Tracheophyta</taxon>
        <taxon>Spermatophyta</taxon>
        <taxon>Magnoliopsida</taxon>
        <taxon>eudicotyledons</taxon>
        <taxon>Gunneridae</taxon>
        <taxon>Pentapetalae</taxon>
        <taxon>rosids</taxon>
        <taxon>fabids</taxon>
        <taxon>Fabales</taxon>
        <taxon>Quillajaceae</taxon>
        <taxon>Quillaja</taxon>
    </lineage>
</organism>
<keyword evidence="1" id="KW-0472">Membrane</keyword>
<keyword evidence="4" id="KW-1185">Reference proteome</keyword>
<reference evidence="3" key="1">
    <citation type="journal article" date="2023" name="Science">
        <title>Elucidation of the pathway for biosynthesis of saponin adjuvants from the soapbark tree.</title>
        <authorList>
            <person name="Reed J."/>
            <person name="Orme A."/>
            <person name="El-Demerdash A."/>
            <person name="Owen C."/>
            <person name="Martin L.B.B."/>
            <person name="Misra R.C."/>
            <person name="Kikuchi S."/>
            <person name="Rejzek M."/>
            <person name="Martin A.C."/>
            <person name="Harkess A."/>
            <person name="Leebens-Mack J."/>
            <person name="Louveau T."/>
            <person name="Stephenson M.J."/>
            <person name="Osbourn A."/>
        </authorList>
    </citation>
    <scope>NUCLEOTIDE SEQUENCE</scope>
    <source>
        <tissue evidence="3">Leaf</tissue>
    </source>
</reference>
<dbReference type="KEGG" id="qsa:O6P43_017172"/>
<protein>
    <submittedName>
        <fullName evidence="3">Eukaryotic translation initiation factor 3 subunit G</fullName>
    </submittedName>
</protein>
<evidence type="ECO:0000256" key="1">
    <source>
        <dbReference type="SAM" id="Phobius"/>
    </source>
</evidence>
<sequence length="103" mass="12084">MERSFHAYYGIIFYYWLKFRLFAYIMGSKPEEAKAAGDSLPQVSKGGAVLMVCRTCGKEGYHWTSRCPYKDLAQPSETFIDKPPEPKWQLLLLVQRREHMYLL</sequence>
<evidence type="ECO:0000313" key="4">
    <source>
        <dbReference type="Proteomes" id="UP001163823"/>
    </source>
</evidence>
<dbReference type="InterPro" id="IPR024675">
    <property type="entry name" value="eIF3g_N"/>
</dbReference>
<dbReference type="Proteomes" id="UP001163823">
    <property type="component" value="Chromosome 7"/>
</dbReference>
<proteinExistence type="predicted"/>
<accession>A0AAD7PP34</accession>
<comment type="caution">
    <text evidence="3">The sequence shown here is derived from an EMBL/GenBank/DDBJ whole genome shotgun (WGS) entry which is preliminary data.</text>
</comment>
<keyword evidence="1" id="KW-1133">Transmembrane helix</keyword>
<keyword evidence="3" id="KW-0396">Initiation factor</keyword>
<gene>
    <name evidence="3" type="ORF">O6P43_017172</name>
</gene>
<feature type="domain" description="Eukaryotic translation initiation factor 3 subunit G N-terminal" evidence="2">
    <location>
        <begin position="31"/>
        <end position="72"/>
    </location>
</feature>
<keyword evidence="3" id="KW-0648">Protein biosynthesis</keyword>
<dbReference type="GO" id="GO:0003743">
    <property type="term" value="F:translation initiation factor activity"/>
    <property type="evidence" value="ECO:0007669"/>
    <property type="project" value="UniProtKB-KW"/>
</dbReference>
<evidence type="ECO:0000313" key="3">
    <source>
        <dbReference type="EMBL" id="KAJ7961874.1"/>
    </source>
</evidence>
<dbReference type="AlphaFoldDB" id="A0AAD7PP34"/>